<protein>
    <recommendedName>
        <fullName evidence="2">Protein translocase subunit SecA</fullName>
    </recommendedName>
</protein>
<name>A0A645CRB4_9ZZZZ</name>
<organism evidence="1">
    <name type="scientific">bioreactor metagenome</name>
    <dbReference type="NCBI Taxonomy" id="1076179"/>
    <lineage>
        <taxon>unclassified sequences</taxon>
        <taxon>metagenomes</taxon>
        <taxon>ecological metagenomes</taxon>
    </lineage>
</organism>
<proteinExistence type="predicted"/>
<dbReference type="AlphaFoldDB" id="A0A645CRB4"/>
<dbReference type="Pfam" id="PF02810">
    <property type="entry name" value="SEC-C"/>
    <property type="match status" value="1"/>
</dbReference>
<evidence type="ECO:0008006" key="2">
    <source>
        <dbReference type="Google" id="ProtNLM"/>
    </source>
</evidence>
<dbReference type="SUPFAM" id="SSF103642">
    <property type="entry name" value="Sec-C motif"/>
    <property type="match status" value="1"/>
</dbReference>
<sequence length="263" mass="30724">MERQQASAGGTTRRIKRDRKELLSRYATASVFLYGVISVDEFVEVFNHYEDVKTDPEEAVLALRRLEKTNDVEYSVFKDIISGPAFQPRFMDYEENVSSIRQRQNDKPRYLPEKEEFLRYETGDYTEPLKPYADLKAYILKNRLMERGEGLKGVDGDLIDLKEMIHEGFNTVECLKYFTESDYVFDGIDDLNSFVQVLLEVFNNTRIYENNGFTPEELFKRSERRNPIPFSEKVLVRNKNHKVGRNDPCPCGSGKKYKKCCGR</sequence>
<gene>
    <name evidence="1" type="ORF">SDC9_126467</name>
</gene>
<reference evidence="1" key="1">
    <citation type="submission" date="2019-08" db="EMBL/GenBank/DDBJ databases">
        <authorList>
            <person name="Kucharzyk K."/>
            <person name="Murdoch R.W."/>
            <person name="Higgins S."/>
            <person name="Loffler F."/>
        </authorList>
    </citation>
    <scope>NUCLEOTIDE SEQUENCE</scope>
</reference>
<dbReference type="InterPro" id="IPR004027">
    <property type="entry name" value="SEC_C_motif"/>
</dbReference>
<dbReference type="PANTHER" id="PTHR33747">
    <property type="entry name" value="UPF0225 PROTEIN SCO1677"/>
    <property type="match status" value="1"/>
</dbReference>
<dbReference type="Gene3D" id="3.10.450.50">
    <property type="match status" value="1"/>
</dbReference>
<dbReference type="EMBL" id="VSSQ01029344">
    <property type="protein sequence ID" value="MPM79434.1"/>
    <property type="molecule type" value="Genomic_DNA"/>
</dbReference>
<evidence type="ECO:0000313" key="1">
    <source>
        <dbReference type="EMBL" id="MPM79434.1"/>
    </source>
</evidence>
<comment type="caution">
    <text evidence="1">The sequence shown here is derived from an EMBL/GenBank/DDBJ whole genome shotgun (WGS) entry which is preliminary data.</text>
</comment>
<dbReference type="PANTHER" id="PTHR33747:SF1">
    <property type="entry name" value="ADENYLATE CYCLASE-ASSOCIATED CAP C-TERMINAL DOMAIN-CONTAINING PROTEIN"/>
    <property type="match status" value="1"/>
</dbReference>
<accession>A0A645CRB4</accession>